<name>A0A2H0BV16_9BACT</name>
<evidence type="ECO:0000256" key="3">
    <source>
        <dbReference type="ARBA" id="ARBA00022448"/>
    </source>
</evidence>
<keyword evidence="11" id="KW-0676">Redox-active center</keyword>
<keyword evidence="10" id="KW-0143">Chaperone</keyword>
<gene>
    <name evidence="13" type="ORF">COW99_03695</name>
</gene>
<dbReference type="GO" id="GO:0006457">
    <property type="term" value="P:protein folding"/>
    <property type="evidence" value="ECO:0007669"/>
    <property type="project" value="InterPro"/>
</dbReference>
<keyword evidence="5" id="KW-0249">Electron transport</keyword>
<evidence type="ECO:0000256" key="10">
    <source>
        <dbReference type="ARBA" id="ARBA00023186"/>
    </source>
</evidence>
<evidence type="ECO:0000256" key="6">
    <source>
        <dbReference type="ARBA" id="ARBA00022989"/>
    </source>
</evidence>
<evidence type="ECO:0000256" key="2">
    <source>
        <dbReference type="ARBA" id="ARBA00007602"/>
    </source>
</evidence>
<evidence type="ECO:0000256" key="5">
    <source>
        <dbReference type="ARBA" id="ARBA00022982"/>
    </source>
</evidence>
<accession>A0A2H0BV16</accession>
<protein>
    <submittedName>
        <fullName evidence="13">Disulfide bond formation protein B</fullName>
    </submittedName>
</protein>
<sequence length="144" mass="16326">MHKLLLKYGLLLAFLVALASTTGSLFYSEIAKYNPCKLCWYQRILMYPLVIILGIALEKKYHKEVIRYATALSAIGAVIAGYQYYLQRFGGSNTPCAAVGYSEACSKIFMLDYEYITIPMMALTAFVLIIIFLFFAYLDQPKKV</sequence>
<comment type="subcellular location">
    <subcellularLocation>
        <location evidence="1">Membrane</location>
        <topology evidence="1">Multi-pass membrane protein</topology>
    </subcellularLocation>
</comment>
<organism evidence="13 14">
    <name type="scientific">Candidatus Roizmanbacteria bacterium CG22_combo_CG10-13_8_21_14_all_38_20</name>
    <dbReference type="NCBI Taxonomy" id="1974862"/>
    <lineage>
        <taxon>Bacteria</taxon>
        <taxon>Candidatus Roizmaniibacteriota</taxon>
    </lineage>
</organism>
<dbReference type="InterPro" id="IPR023380">
    <property type="entry name" value="DsbB-like_sf"/>
</dbReference>
<dbReference type="GO" id="GO:0015035">
    <property type="term" value="F:protein-disulfide reductase activity"/>
    <property type="evidence" value="ECO:0007669"/>
    <property type="project" value="InterPro"/>
</dbReference>
<keyword evidence="4 12" id="KW-0812">Transmembrane</keyword>
<comment type="similarity">
    <text evidence="2">Belongs to the DsbB family. BdbC subfamily.</text>
</comment>
<dbReference type="SUPFAM" id="SSF158442">
    <property type="entry name" value="DsbB-like"/>
    <property type="match status" value="1"/>
</dbReference>
<dbReference type="InterPro" id="IPR003752">
    <property type="entry name" value="DiS_bond_form_DsbB/BdbC"/>
</dbReference>
<comment type="caution">
    <text evidence="13">The sequence shown here is derived from an EMBL/GenBank/DDBJ whole genome shotgun (WGS) entry which is preliminary data.</text>
</comment>
<dbReference type="Pfam" id="PF02600">
    <property type="entry name" value="DsbB"/>
    <property type="match status" value="1"/>
</dbReference>
<feature type="transmembrane region" description="Helical" evidence="12">
    <location>
        <begin position="65"/>
        <end position="85"/>
    </location>
</feature>
<evidence type="ECO:0000313" key="13">
    <source>
        <dbReference type="EMBL" id="PIP61522.1"/>
    </source>
</evidence>
<dbReference type="PIRSF" id="PIRSF036659">
    <property type="entry name" value="BdbC"/>
    <property type="match status" value="1"/>
</dbReference>
<keyword evidence="6 12" id="KW-1133">Transmembrane helix</keyword>
<dbReference type="Proteomes" id="UP000231246">
    <property type="component" value="Unassembled WGS sequence"/>
</dbReference>
<evidence type="ECO:0000256" key="7">
    <source>
        <dbReference type="ARBA" id="ARBA00023002"/>
    </source>
</evidence>
<proteinExistence type="inferred from homology"/>
<evidence type="ECO:0000256" key="4">
    <source>
        <dbReference type="ARBA" id="ARBA00022692"/>
    </source>
</evidence>
<reference evidence="13 14" key="1">
    <citation type="submission" date="2017-09" db="EMBL/GenBank/DDBJ databases">
        <title>Depth-based differentiation of microbial function through sediment-hosted aquifers and enrichment of novel symbionts in the deep terrestrial subsurface.</title>
        <authorList>
            <person name="Probst A.J."/>
            <person name="Ladd B."/>
            <person name="Jarett J.K."/>
            <person name="Geller-Mcgrath D.E."/>
            <person name="Sieber C.M."/>
            <person name="Emerson J.B."/>
            <person name="Anantharaman K."/>
            <person name="Thomas B.C."/>
            <person name="Malmstrom R."/>
            <person name="Stieglmeier M."/>
            <person name="Klingl A."/>
            <person name="Woyke T."/>
            <person name="Ryan C.M."/>
            <person name="Banfield J.F."/>
        </authorList>
    </citation>
    <scope>NUCLEOTIDE SEQUENCE [LARGE SCALE GENOMIC DNA]</scope>
    <source>
        <strain evidence="13">CG22_combo_CG10-13_8_21_14_all_38_20</strain>
    </source>
</reference>
<dbReference type="PANTHER" id="PTHR43469:SF1">
    <property type="entry name" value="SPBETA PROPHAGE-DERIVED DISULFIDE BOND FORMATION PROTEIN B"/>
    <property type="match status" value="1"/>
</dbReference>
<keyword evidence="9" id="KW-1015">Disulfide bond</keyword>
<feature type="transmembrane region" description="Helical" evidence="12">
    <location>
        <begin position="40"/>
        <end position="58"/>
    </location>
</feature>
<evidence type="ECO:0000256" key="12">
    <source>
        <dbReference type="SAM" id="Phobius"/>
    </source>
</evidence>
<dbReference type="PANTHER" id="PTHR43469">
    <property type="entry name" value="DISULFIDE FORMATION PROTEIN-RELATED"/>
    <property type="match status" value="1"/>
</dbReference>
<dbReference type="Gene3D" id="1.20.1550.10">
    <property type="entry name" value="DsbB-like"/>
    <property type="match status" value="1"/>
</dbReference>
<dbReference type="AlphaFoldDB" id="A0A2H0BV16"/>
<dbReference type="InterPro" id="IPR012187">
    <property type="entry name" value="Disulphide_bond_form_BdbC"/>
</dbReference>
<dbReference type="GO" id="GO:0016020">
    <property type="term" value="C:membrane"/>
    <property type="evidence" value="ECO:0007669"/>
    <property type="project" value="UniProtKB-SubCell"/>
</dbReference>
<evidence type="ECO:0000256" key="9">
    <source>
        <dbReference type="ARBA" id="ARBA00023157"/>
    </source>
</evidence>
<dbReference type="EMBL" id="PCTA01000025">
    <property type="protein sequence ID" value="PIP61522.1"/>
    <property type="molecule type" value="Genomic_DNA"/>
</dbReference>
<evidence type="ECO:0000256" key="1">
    <source>
        <dbReference type="ARBA" id="ARBA00004141"/>
    </source>
</evidence>
<keyword evidence="7" id="KW-0560">Oxidoreductase</keyword>
<evidence type="ECO:0000256" key="11">
    <source>
        <dbReference type="ARBA" id="ARBA00023284"/>
    </source>
</evidence>
<evidence type="ECO:0000313" key="14">
    <source>
        <dbReference type="Proteomes" id="UP000231246"/>
    </source>
</evidence>
<feature type="transmembrane region" description="Helical" evidence="12">
    <location>
        <begin position="116"/>
        <end position="138"/>
    </location>
</feature>
<evidence type="ECO:0000256" key="8">
    <source>
        <dbReference type="ARBA" id="ARBA00023136"/>
    </source>
</evidence>
<keyword evidence="3" id="KW-0813">Transport</keyword>
<keyword evidence="8 12" id="KW-0472">Membrane</keyword>